<feature type="domain" description="Histidine kinase" evidence="8">
    <location>
        <begin position="902"/>
        <end position="1116"/>
    </location>
</feature>
<dbReference type="Pfam" id="PF13426">
    <property type="entry name" value="PAS_9"/>
    <property type="match status" value="2"/>
</dbReference>
<dbReference type="SMART" id="SM00388">
    <property type="entry name" value="HisKA"/>
    <property type="match status" value="1"/>
</dbReference>
<protein>
    <recommendedName>
        <fullName evidence="2">histidine kinase</fullName>
        <ecNumber evidence="2">2.7.13.3</ecNumber>
    </recommendedName>
</protein>
<dbReference type="InterPro" id="IPR003594">
    <property type="entry name" value="HATPase_dom"/>
</dbReference>
<feature type="domain" description="PAC" evidence="10">
    <location>
        <begin position="576"/>
        <end position="628"/>
    </location>
</feature>
<dbReference type="InterPro" id="IPR005467">
    <property type="entry name" value="His_kinase_dom"/>
</dbReference>
<dbReference type="GO" id="GO:0000155">
    <property type="term" value="F:phosphorelay sensor kinase activity"/>
    <property type="evidence" value="ECO:0007669"/>
    <property type="project" value="InterPro"/>
</dbReference>
<dbReference type="Gene3D" id="2.10.70.100">
    <property type="match status" value="1"/>
</dbReference>
<feature type="domain" description="PAS" evidence="9">
    <location>
        <begin position="249"/>
        <end position="303"/>
    </location>
</feature>
<dbReference type="SUPFAM" id="SSF55785">
    <property type="entry name" value="PYP-like sensor domain (PAS domain)"/>
    <property type="match status" value="5"/>
</dbReference>
<keyword evidence="7" id="KW-1133">Transmembrane helix</keyword>
<dbReference type="AlphaFoldDB" id="A0A399RX53"/>
<dbReference type="SUPFAM" id="SSF55874">
    <property type="entry name" value="ATPase domain of HSP90 chaperone/DNA topoisomerase II/histidine kinase"/>
    <property type="match status" value="1"/>
</dbReference>
<evidence type="ECO:0000259" key="8">
    <source>
        <dbReference type="PROSITE" id="PS50109"/>
    </source>
</evidence>
<dbReference type="PANTHER" id="PTHR43304">
    <property type="entry name" value="PHYTOCHROME-LIKE PROTEIN CPH1"/>
    <property type="match status" value="1"/>
</dbReference>
<dbReference type="InterPro" id="IPR036097">
    <property type="entry name" value="HisK_dim/P_sf"/>
</dbReference>
<dbReference type="InterPro" id="IPR052162">
    <property type="entry name" value="Sensor_kinase/Photoreceptor"/>
</dbReference>
<evidence type="ECO:0000259" key="9">
    <source>
        <dbReference type="PROSITE" id="PS50112"/>
    </source>
</evidence>
<dbReference type="InterPro" id="IPR036890">
    <property type="entry name" value="HATPase_C_sf"/>
</dbReference>
<accession>A0A399RX53</accession>
<dbReference type="SMART" id="SM00086">
    <property type="entry name" value="PAC"/>
    <property type="match status" value="4"/>
</dbReference>
<dbReference type="InterPro" id="IPR000700">
    <property type="entry name" value="PAS-assoc_C"/>
</dbReference>
<dbReference type="InterPro" id="IPR000014">
    <property type="entry name" value="PAS"/>
</dbReference>
<dbReference type="SUPFAM" id="SSF47384">
    <property type="entry name" value="Homodimeric domain of signal transducing histidine kinase"/>
    <property type="match status" value="1"/>
</dbReference>
<feature type="domain" description="PAC" evidence="10">
    <location>
        <begin position="832"/>
        <end position="884"/>
    </location>
</feature>
<dbReference type="Gene3D" id="3.30.565.10">
    <property type="entry name" value="Histidine kinase-like ATPase, C-terminal domain"/>
    <property type="match status" value="1"/>
</dbReference>
<gene>
    <name evidence="11" type="ORF">D1627_15860</name>
</gene>
<keyword evidence="12" id="KW-1185">Reference proteome</keyword>
<evidence type="ECO:0000256" key="5">
    <source>
        <dbReference type="ARBA" id="ARBA00022777"/>
    </source>
</evidence>
<dbReference type="PANTHER" id="PTHR43304:SF1">
    <property type="entry name" value="PAC DOMAIN-CONTAINING PROTEIN"/>
    <property type="match status" value="1"/>
</dbReference>
<feature type="transmembrane region" description="Helical" evidence="7">
    <location>
        <begin position="200"/>
        <end position="222"/>
    </location>
</feature>
<dbReference type="Pfam" id="PF02518">
    <property type="entry name" value="HATPase_c"/>
    <property type="match status" value="1"/>
</dbReference>
<dbReference type="RefSeq" id="WP_119433252.1">
    <property type="nucleotide sequence ID" value="NZ_QWGE01000005.1"/>
</dbReference>
<sequence>MKQAPPLKKEYNYKQTKVFIRLAFVILAFVSVSVTLFSYLQARQIQNEYGHDIFQAYNSQALINDLFSNKELSQNILRAHATAKTQEARDSLRQQFRLTHNAHTVTLLTLDTLISQPLQRKILNELIRDMKRYYVHADSLVKLNELGHTTEARTYSSNFIGPFYARHQELLIQLSNAVTIASKKNADNAISSLAHVVDEYVILLLVTLAAVTIVAFILRWIFKSLHLENDTLNAEVQERKHLEQALKASQKEFKSLFDRNPIPMWVYNQHSLEFLEVNEAAIKEYGYSRDEFLTMTLKQIRPETELPKFLERINELGKNEDATGRQYLHKRKGGSIFKVELRSHDLPLRKEIRTRLVVAVNIQEREETLARLKKSEHLLREVSSSIPGAVYQLLVSPELEMKFLFLNDGFRALYGLEIEDVYRDISSLTSVIHEKDIDDVFKTTEIARRTLTPWLHEFRIWHKSEGRIKWIRGHGLPTMKDDGNVLFNGTLIDITDQKEAQAQLVSIEANLRALLNSSPQSIYLLNKDRKIIAFNKVAEEEVKCNRLIPLVAGHDILTYIKPSQHQEFLEHHGNALQGQATLYEEGNSEYWHEVAFKPVFDKKNEVIGVTLSILDRSEQKKAIELIKTNEAQLAKAQQIAKIGSWELDLKHDLMTMSRTLYAIYEVPYESFRPTFTSILQRIYHEDRTRVLREYEYALANGVELVCEHRIVTDNGTIKYLSQIAEIERDEHGVPIKVSGTAQDITDRKHAEQEITNAKNLLQSTIENIPEVIFSADENLNVTYVSPKCREITGYSEQEFLENANLWLSTIHQEDKEHFLLETIPNLRTGLKTNHEVRMRTRDGKTKWLLLRISPMMDKNGRMVRLDGSASDMTEYKKAEQRQQKLTEQLLKQNQNLQQFAYIVSHNLRSPIANMLGLASIYDKENVTAPVNQKVMQSMVESAYLLDTTIRDLNELLTIRSQAGIVREEVYFQELLADACVNLKNEIEQCGVSFRFDFAQAPCIKTVRSYAYSILYNLVSNAIKYSAPSRKPCVSLTTFEVNGYICLSIRDNGLGIDLDKQRDKIFGLYKRFHPKIQGKGIGLHLVKTQAELLGGKVEVESQPDQGTIFNVYFTQLQYHEDDQKSNVN</sequence>
<organism evidence="11 12">
    <name type="scientific">Pontibacter oryzae</name>
    <dbReference type="NCBI Taxonomy" id="2304593"/>
    <lineage>
        <taxon>Bacteria</taxon>
        <taxon>Pseudomonadati</taxon>
        <taxon>Bacteroidota</taxon>
        <taxon>Cytophagia</taxon>
        <taxon>Cytophagales</taxon>
        <taxon>Hymenobacteraceae</taxon>
        <taxon>Pontibacter</taxon>
    </lineage>
</organism>
<dbReference type="PROSITE" id="PS50112">
    <property type="entry name" value="PAS"/>
    <property type="match status" value="2"/>
</dbReference>
<dbReference type="OrthoDB" id="9766459at2"/>
<evidence type="ECO:0000256" key="3">
    <source>
        <dbReference type="ARBA" id="ARBA00022553"/>
    </source>
</evidence>
<dbReference type="InterPro" id="IPR001610">
    <property type="entry name" value="PAC"/>
</dbReference>
<dbReference type="Gene3D" id="1.10.287.130">
    <property type="match status" value="1"/>
</dbReference>
<keyword evidence="4" id="KW-0808">Transferase</keyword>
<dbReference type="InterPro" id="IPR004358">
    <property type="entry name" value="Sig_transdc_His_kin-like_C"/>
</dbReference>
<comment type="caution">
    <text evidence="11">The sequence shown here is derived from an EMBL/GenBank/DDBJ whole genome shotgun (WGS) entry which is preliminary data.</text>
</comment>
<evidence type="ECO:0000313" key="11">
    <source>
        <dbReference type="EMBL" id="RIJ34392.1"/>
    </source>
</evidence>
<proteinExistence type="predicted"/>
<dbReference type="CDD" id="cd00082">
    <property type="entry name" value="HisKA"/>
    <property type="match status" value="1"/>
</dbReference>
<dbReference type="EC" id="2.7.13.3" evidence="2"/>
<dbReference type="Gene3D" id="3.30.450.20">
    <property type="entry name" value="PAS domain"/>
    <property type="match status" value="5"/>
</dbReference>
<keyword evidence="7" id="KW-0812">Transmembrane</keyword>
<dbReference type="SMART" id="SM00387">
    <property type="entry name" value="HATPase_c"/>
    <property type="match status" value="1"/>
</dbReference>
<dbReference type="InterPro" id="IPR035965">
    <property type="entry name" value="PAS-like_dom_sf"/>
</dbReference>
<evidence type="ECO:0000313" key="12">
    <source>
        <dbReference type="Proteomes" id="UP000266005"/>
    </source>
</evidence>
<evidence type="ECO:0000256" key="4">
    <source>
        <dbReference type="ARBA" id="ARBA00022679"/>
    </source>
</evidence>
<feature type="domain" description="PAS" evidence="9">
    <location>
        <begin position="757"/>
        <end position="833"/>
    </location>
</feature>
<dbReference type="InterPro" id="IPR013655">
    <property type="entry name" value="PAS_fold_3"/>
</dbReference>
<evidence type="ECO:0000256" key="2">
    <source>
        <dbReference type="ARBA" id="ARBA00012438"/>
    </source>
</evidence>
<dbReference type="NCBIfam" id="TIGR00229">
    <property type="entry name" value="sensory_box"/>
    <property type="match status" value="3"/>
</dbReference>
<dbReference type="InterPro" id="IPR003661">
    <property type="entry name" value="HisK_dim/P_dom"/>
</dbReference>
<keyword evidence="6" id="KW-0175">Coiled coil</keyword>
<dbReference type="Pfam" id="PF08447">
    <property type="entry name" value="PAS_3"/>
    <property type="match status" value="3"/>
</dbReference>
<reference evidence="12" key="1">
    <citation type="submission" date="2018-08" db="EMBL/GenBank/DDBJ databases">
        <title>Mucilaginibacter sp. MYSH2.</title>
        <authorList>
            <person name="Seo T."/>
        </authorList>
    </citation>
    <scope>NUCLEOTIDE SEQUENCE [LARGE SCALE GENOMIC DNA]</scope>
    <source>
        <strain evidence="12">KIRAN</strain>
    </source>
</reference>
<evidence type="ECO:0000256" key="6">
    <source>
        <dbReference type="SAM" id="Coils"/>
    </source>
</evidence>
<feature type="coiled-coil region" evidence="6">
    <location>
        <begin position="232"/>
        <end position="259"/>
    </location>
</feature>
<keyword evidence="3" id="KW-0597">Phosphoprotein</keyword>
<evidence type="ECO:0000256" key="1">
    <source>
        <dbReference type="ARBA" id="ARBA00000085"/>
    </source>
</evidence>
<dbReference type="Proteomes" id="UP000266005">
    <property type="component" value="Unassembled WGS sequence"/>
</dbReference>
<dbReference type="PROSITE" id="PS50109">
    <property type="entry name" value="HIS_KIN"/>
    <property type="match status" value="1"/>
</dbReference>
<comment type="catalytic activity">
    <reaction evidence="1">
        <text>ATP + protein L-histidine = ADP + protein N-phospho-L-histidine.</text>
        <dbReference type="EC" id="2.7.13.3"/>
    </reaction>
</comment>
<dbReference type="CDD" id="cd00130">
    <property type="entry name" value="PAS"/>
    <property type="match status" value="3"/>
</dbReference>
<keyword evidence="5" id="KW-0418">Kinase</keyword>
<evidence type="ECO:0000259" key="10">
    <source>
        <dbReference type="PROSITE" id="PS50113"/>
    </source>
</evidence>
<evidence type="ECO:0000256" key="7">
    <source>
        <dbReference type="SAM" id="Phobius"/>
    </source>
</evidence>
<dbReference type="PROSITE" id="PS50113">
    <property type="entry name" value="PAC"/>
    <property type="match status" value="4"/>
</dbReference>
<keyword evidence="7" id="KW-0472">Membrane</keyword>
<dbReference type="PRINTS" id="PR00344">
    <property type="entry name" value="BCTRLSENSOR"/>
</dbReference>
<feature type="domain" description="PAC" evidence="10">
    <location>
        <begin position="454"/>
        <end position="506"/>
    </location>
</feature>
<dbReference type="EMBL" id="QWGE01000005">
    <property type="protein sequence ID" value="RIJ34392.1"/>
    <property type="molecule type" value="Genomic_DNA"/>
</dbReference>
<dbReference type="SMART" id="SM00091">
    <property type="entry name" value="PAS"/>
    <property type="match status" value="5"/>
</dbReference>
<feature type="domain" description="PAC" evidence="10">
    <location>
        <begin position="704"/>
        <end position="756"/>
    </location>
</feature>
<name>A0A399RX53_9BACT</name>
<feature type="transmembrane region" description="Helical" evidence="7">
    <location>
        <begin position="20"/>
        <end position="40"/>
    </location>
</feature>